<evidence type="ECO:0000259" key="13">
    <source>
        <dbReference type="Pfam" id="PF13733"/>
    </source>
</evidence>
<keyword evidence="7 11" id="KW-0735">Signal-anchor</keyword>
<organism evidence="14">
    <name type="scientific">Ixodes ricinus</name>
    <name type="common">Common tick</name>
    <name type="synonym">Acarus ricinus</name>
    <dbReference type="NCBI Taxonomy" id="34613"/>
    <lineage>
        <taxon>Eukaryota</taxon>
        <taxon>Metazoa</taxon>
        <taxon>Ecdysozoa</taxon>
        <taxon>Arthropoda</taxon>
        <taxon>Chelicerata</taxon>
        <taxon>Arachnida</taxon>
        <taxon>Acari</taxon>
        <taxon>Parasitiformes</taxon>
        <taxon>Ixodida</taxon>
        <taxon>Ixodoidea</taxon>
        <taxon>Ixodidae</taxon>
        <taxon>Ixodinae</taxon>
        <taxon>Ixodes</taxon>
    </lineage>
</organism>
<dbReference type="PANTHER" id="PTHR19300:SF57">
    <property type="entry name" value="BETA-1,4-N-ACETYLGALACTOSAMINYLTRANSFERASE"/>
    <property type="match status" value="1"/>
</dbReference>
<comment type="similarity">
    <text evidence="3 11">Belongs to the glycosyltransferase 7 family.</text>
</comment>
<evidence type="ECO:0000313" key="14">
    <source>
        <dbReference type="EMBL" id="JAP70288.1"/>
    </source>
</evidence>
<dbReference type="UniPathway" id="UPA00378"/>
<evidence type="ECO:0000256" key="1">
    <source>
        <dbReference type="ARBA" id="ARBA00004606"/>
    </source>
</evidence>
<keyword evidence="5 11" id="KW-0808">Transferase</keyword>
<keyword evidence="10 11" id="KW-0325">Glycoprotein</keyword>
<dbReference type="GO" id="GO:0005794">
    <property type="term" value="C:Golgi apparatus"/>
    <property type="evidence" value="ECO:0007669"/>
    <property type="project" value="TreeGrafter"/>
</dbReference>
<dbReference type="GO" id="GO:0046872">
    <property type="term" value="F:metal ion binding"/>
    <property type="evidence" value="ECO:0007669"/>
    <property type="project" value="UniProtKB-UniRule"/>
</dbReference>
<keyword evidence="4 11" id="KW-0328">Glycosyltransferase</keyword>
<dbReference type="InterPro" id="IPR027791">
    <property type="entry name" value="Galactosyl_T_C"/>
</dbReference>
<evidence type="ECO:0000256" key="11">
    <source>
        <dbReference type="RuleBase" id="RU368121"/>
    </source>
</evidence>
<dbReference type="GO" id="GO:0005975">
    <property type="term" value="P:carbohydrate metabolic process"/>
    <property type="evidence" value="ECO:0007669"/>
    <property type="project" value="InterPro"/>
</dbReference>
<evidence type="ECO:0000256" key="8">
    <source>
        <dbReference type="ARBA" id="ARBA00022989"/>
    </source>
</evidence>
<dbReference type="Pfam" id="PF02709">
    <property type="entry name" value="Glyco_transf_7C"/>
    <property type="match status" value="1"/>
</dbReference>
<dbReference type="InterPro" id="IPR029044">
    <property type="entry name" value="Nucleotide-diphossugar_trans"/>
</dbReference>
<comment type="subcellular location">
    <subcellularLocation>
        <location evidence="1 11">Membrane</location>
        <topology evidence="1 11">Single-pass type II membrane protein</topology>
    </subcellularLocation>
</comment>
<dbReference type="EMBL" id="GEFM01005508">
    <property type="protein sequence ID" value="JAP70288.1"/>
    <property type="molecule type" value="mRNA"/>
</dbReference>
<dbReference type="AlphaFoldDB" id="A0A131XVQ5"/>
<dbReference type="Pfam" id="PF13733">
    <property type="entry name" value="Glyco_transf_7N"/>
    <property type="match status" value="1"/>
</dbReference>
<evidence type="ECO:0000256" key="4">
    <source>
        <dbReference type="ARBA" id="ARBA00022676"/>
    </source>
</evidence>
<dbReference type="GO" id="GO:0033842">
    <property type="term" value="F:N-acetyl-beta-glucosaminyl-derivative 4-beta-N-acetylgalactosaminyltransferase activity"/>
    <property type="evidence" value="ECO:0007669"/>
    <property type="project" value="TreeGrafter"/>
</dbReference>
<evidence type="ECO:0000259" key="12">
    <source>
        <dbReference type="Pfam" id="PF02709"/>
    </source>
</evidence>
<keyword evidence="9 11" id="KW-0472">Membrane</keyword>
<sequence>MRSYRMPRWIADKCSRQRRDSTACPLYESHPVEVLIAFLIVFFLLFALRCPTWRTGDYIVMSEQDVDANANECPWTPRAEHQDFWIGIERPRCPSLSASMPRSHPVDKEVNETLLNDLSRRLQPGGRWAPSWCNSAHFVAIVVPYRNRQKHLSLFLQHIHPFLQQQNVQYTVFIVEQSGEGAFNRAKLFNVGFVEAMKRDNYCCFFFHDVDLLPEDPRNLYRCERHPRHVSSAIDTFRYVLPYPELFGGVVSMRAEHFTKINGFSNKFFGWGGEDDDMQRRIKHAGLSVVRWPSSISRYTMLEHEKEVPNPDRHRLLDNGENRFELDGLNSLQYRVIQLEEKPLYTRILVDIHAPS</sequence>
<evidence type="ECO:0000256" key="10">
    <source>
        <dbReference type="ARBA" id="ARBA00023180"/>
    </source>
</evidence>
<dbReference type="GO" id="GO:0006688">
    <property type="term" value="P:glycosphingolipid biosynthetic process"/>
    <property type="evidence" value="ECO:0007669"/>
    <property type="project" value="TreeGrafter"/>
</dbReference>
<name>A0A131XVQ5_IXORI</name>
<keyword evidence="11" id="KW-0479">Metal-binding</keyword>
<dbReference type="GO" id="GO:0016020">
    <property type="term" value="C:membrane"/>
    <property type="evidence" value="ECO:0007669"/>
    <property type="project" value="UniProtKB-SubCell"/>
</dbReference>
<keyword evidence="8 11" id="KW-1133">Transmembrane helix</keyword>
<dbReference type="InterPro" id="IPR003859">
    <property type="entry name" value="Galactosyl_T"/>
</dbReference>
<accession>A0A131XVQ5</accession>
<dbReference type="PANTHER" id="PTHR19300">
    <property type="entry name" value="BETA-1,4-GALACTOSYLTRANSFERASE"/>
    <property type="match status" value="1"/>
</dbReference>
<comment type="pathway">
    <text evidence="2 11">Protein modification; protein glycosylation.</text>
</comment>
<feature type="transmembrane region" description="Helical" evidence="11">
    <location>
        <begin position="26"/>
        <end position="48"/>
    </location>
</feature>
<comment type="function">
    <text evidence="11">Catalyzes the transfer of galactose onto proteins or lipids.</text>
</comment>
<keyword evidence="11" id="KW-0464">Manganese</keyword>
<dbReference type="InterPro" id="IPR027995">
    <property type="entry name" value="Galactosyl_T_N"/>
</dbReference>
<keyword evidence="6 11" id="KW-0812">Transmembrane</keyword>
<evidence type="ECO:0000256" key="3">
    <source>
        <dbReference type="ARBA" id="ARBA00005735"/>
    </source>
</evidence>
<dbReference type="Gene3D" id="3.90.550.10">
    <property type="entry name" value="Spore Coat Polysaccharide Biosynthesis Protein SpsA, Chain A"/>
    <property type="match status" value="1"/>
</dbReference>
<feature type="domain" description="Galactosyltransferase C-terminal" evidence="12">
    <location>
        <begin position="228"/>
        <end position="305"/>
    </location>
</feature>
<evidence type="ECO:0000256" key="6">
    <source>
        <dbReference type="ARBA" id="ARBA00022692"/>
    </source>
</evidence>
<dbReference type="GO" id="GO:0008378">
    <property type="term" value="F:galactosyltransferase activity"/>
    <property type="evidence" value="ECO:0007669"/>
    <property type="project" value="TreeGrafter"/>
</dbReference>
<dbReference type="PRINTS" id="PR02050">
    <property type="entry name" value="B14GALTRFASE"/>
</dbReference>
<reference evidence="14" key="1">
    <citation type="submission" date="2016-02" db="EMBL/GenBank/DDBJ databases">
        <title>RNAseq analyses of the midgut from blood- or serum-fed Ixodes ricinus ticks.</title>
        <authorList>
            <person name="Perner J."/>
            <person name="Provaznik J."/>
            <person name="Schrenkova J."/>
            <person name="Urbanova V."/>
            <person name="Ribeiro J.M."/>
            <person name="Kopacek P."/>
        </authorList>
    </citation>
    <scope>NUCLEOTIDE SEQUENCE</scope>
    <source>
        <tissue evidence="14">Gut</tissue>
    </source>
</reference>
<dbReference type="EC" id="2.4.1.-" evidence="11"/>
<feature type="domain" description="Galactosyltransferase N-terminal" evidence="13">
    <location>
        <begin position="106"/>
        <end position="224"/>
    </location>
</feature>
<proteinExistence type="evidence at transcript level"/>
<dbReference type="CDD" id="cd00899">
    <property type="entry name" value="b4GalT"/>
    <property type="match status" value="1"/>
</dbReference>
<evidence type="ECO:0000256" key="7">
    <source>
        <dbReference type="ARBA" id="ARBA00022968"/>
    </source>
</evidence>
<comment type="cofactor">
    <cofactor evidence="11">
        <name>Mn(2+)</name>
        <dbReference type="ChEBI" id="CHEBI:29035"/>
    </cofactor>
</comment>
<protein>
    <recommendedName>
        <fullName evidence="11">Beta-1,4-N-acetylgalactosaminyltransferase</fullName>
        <ecNumber evidence="11">2.4.1.-</ecNumber>
    </recommendedName>
    <alternativeName>
        <fullName evidence="11">Beta-4-GalNAcT</fullName>
    </alternativeName>
</protein>
<evidence type="ECO:0000256" key="5">
    <source>
        <dbReference type="ARBA" id="ARBA00022679"/>
    </source>
</evidence>
<evidence type="ECO:0000256" key="2">
    <source>
        <dbReference type="ARBA" id="ARBA00004922"/>
    </source>
</evidence>
<evidence type="ECO:0000256" key="9">
    <source>
        <dbReference type="ARBA" id="ARBA00023136"/>
    </source>
</evidence>
<dbReference type="SUPFAM" id="SSF53448">
    <property type="entry name" value="Nucleotide-diphospho-sugar transferases"/>
    <property type="match status" value="1"/>
</dbReference>